<dbReference type="InterPro" id="IPR043781">
    <property type="entry name" value="DUF5723"/>
</dbReference>
<dbReference type="HOGENOM" id="CLU_696271_0_0_12"/>
<dbReference type="Proteomes" id="UP000006546">
    <property type="component" value="Chromosome"/>
</dbReference>
<dbReference type="RefSeq" id="WP_013759532.1">
    <property type="nucleotide sequence ID" value="NC_015500.1"/>
</dbReference>
<dbReference type="STRING" id="906968.Trebr_2424"/>
<gene>
    <name evidence="3" type="ordered locus">Trebr_2424</name>
</gene>
<reference evidence="4" key="1">
    <citation type="submission" date="2011-04" db="EMBL/GenBank/DDBJ databases">
        <title>The complete genome of Treponema brennaborense DSM 12168.</title>
        <authorList>
            <person name="Lucas S."/>
            <person name="Han J."/>
            <person name="Lapidus A."/>
            <person name="Bruce D."/>
            <person name="Goodwin L."/>
            <person name="Pitluck S."/>
            <person name="Peters L."/>
            <person name="Kyrpides N."/>
            <person name="Mavromatis K."/>
            <person name="Ivanova N."/>
            <person name="Mikhailova N."/>
            <person name="Pagani I."/>
            <person name="Teshima H."/>
            <person name="Detter J.C."/>
            <person name="Tapia R."/>
            <person name="Han C."/>
            <person name="Land M."/>
            <person name="Hauser L."/>
            <person name="Markowitz V."/>
            <person name="Cheng J.-F."/>
            <person name="Hugenholtz P."/>
            <person name="Woyke T."/>
            <person name="Wu D."/>
            <person name="Gronow S."/>
            <person name="Wellnitz S."/>
            <person name="Brambilla E."/>
            <person name="Klenk H.-P."/>
            <person name="Eisen J.A."/>
        </authorList>
    </citation>
    <scope>NUCLEOTIDE SEQUENCE [LARGE SCALE GENOMIC DNA]</scope>
    <source>
        <strain evidence="4">DSM 12168 / CIP 105900 / DD5/3</strain>
    </source>
</reference>
<evidence type="ECO:0000313" key="4">
    <source>
        <dbReference type="Proteomes" id="UP000006546"/>
    </source>
</evidence>
<feature type="chain" id="PRO_5003310986" description="DUF5723 domain-containing protein" evidence="1">
    <location>
        <begin position="20"/>
        <end position="403"/>
    </location>
</feature>
<organism evidence="3 4">
    <name type="scientific">Treponema brennaborense (strain DSM 12168 / CIP 105900 / DD5/3)</name>
    <dbReference type="NCBI Taxonomy" id="906968"/>
    <lineage>
        <taxon>Bacteria</taxon>
        <taxon>Pseudomonadati</taxon>
        <taxon>Spirochaetota</taxon>
        <taxon>Spirochaetia</taxon>
        <taxon>Spirochaetales</taxon>
        <taxon>Treponemataceae</taxon>
        <taxon>Treponema</taxon>
    </lineage>
</organism>
<dbReference type="OrthoDB" id="358527at2"/>
<dbReference type="AlphaFoldDB" id="F4LMU1"/>
<feature type="signal peptide" evidence="1">
    <location>
        <begin position="1"/>
        <end position="19"/>
    </location>
</feature>
<accession>F4LMU1</accession>
<dbReference type="eggNOG" id="ENOG50330PD">
    <property type="taxonomic scope" value="Bacteria"/>
</dbReference>
<evidence type="ECO:0000256" key="1">
    <source>
        <dbReference type="SAM" id="SignalP"/>
    </source>
</evidence>
<protein>
    <recommendedName>
        <fullName evidence="2">DUF5723 domain-containing protein</fullName>
    </recommendedName>
</protein>
<dbReference type="KEGG" id="tbe:Trebr_2424"/>
<dbReference type="EMBL" id="CP002696">
    <property type="protein sequence ID" value="AEE17831.1"/>
    <property type="molecule type" value="Genomic_DNA"/>
</dbReference>
<feature type="domain" description="DUF5723" evidence="2">
    <location>
        <begin position="33"/>
        <end position="234"/>
    </location>
</feature>
<sequence>MKKICCVFLLVAVMGAASAELNPPHRYFEIGTDVSAGVSNNWFAVNDFFKDVLLVDLNKMSDELKDGMNLNAAADVNVFMNLNLGKVARIGTFVAVDGDGMVNLPQTLLDFIANGNAQTPNGFSGELYIGTAVYVEAGFSIQSFVKKFGIKVTPTVFMPALYVPDTEAAYSVSTKDDGHSSISASADISVYSAIPLDTRTLNVSEQLAGAGLDFDLEVEYPLLKNLDLGVALRHIPAVPASMIYKMGFTATAEYAMEPLLNGSSSGLKYDGTYTHTDPVYETLSSPYTVQRPIIFGVQAAYRPFGDWFVVKGNADCVFKNPVYLNAGVEAGVYFLPMSKMGGHLLAAAFSMNYEDSVWIQRVTIGLNLRVLELTAHVSSQSSDFIKSFTGTGLGAGLGVRIGF</sequence>
<proteinExistence type="predicted"/>
<name>F4LMU1_TREBD</name>
<keyword evidence="4" id="KW-1185">Reference proteome</keyword>
<evidence type="ECO:0000313" key="3">
    <source>
        <dbReference type="EMBL" id="AEE17831.1"/>
    </source>
</evidence>
<dbReference type="Pfam" id="PF18990">
    <property type="entry name" value="DUF5723"/>
    <property type="match status" value="1"/>
</dbReference>
<evidence type="ECO:0000259" key="2">
    <source>
        <dbReference type="Pfam" id="PF18990"/>
    </source>
</evidence>
<keyword evidence="1" id="KW-0732">Signal</keyword>